<dbReference type="OrthoDB" id="713485at2"/>
<accession>A0A2U3P6S9</accession>
<protein>
    <submittedName>
        <fullName evidence="1">Cupin domain-containing protein</fullName>
    </submittedName>
</protein>
<reference evidence="1 2" key="1">
    <citation type="submission" date="2017-01" db="EMBL/GenBank/DDBJ databases">
        <authorList>
            <consortium name="Urmite Genomes"/>
        </authorList>
    </citation>
    <scope>NUCLEOTIDE SEQUENCE [LARGE SCALE GENOMIC DNA]</scope>
    <source>
        <strain evidence="1 2">AB215</strain>
    </source>
</reference>
<organism evidence="1 2">
    <name type="scientific">Mycobacterium numidiamassiliense</name>
    <dbReference type="NCBI Taxonomy" id="1841861"/>
    <lineage>
        <taxon>Bacteria</taxon>
        <taxon>Bacillati</taxon>
        <taxon>Actinomycetota</taxon>
        <taxon>Actinomycetes</taxon>
        <taxon>Mycobacteriales</taxon>
        <taxon>Mycobacteriaceae</taxon>
        <taxon>Mycobacterium</taxon>
    </lineage>
</organism>
<keyword evidence="2" id="KW-1185">Reference proteome</keyword>
<dbReference type="EMBL" id="FUEZ01000003">
    <property type="protein sequence ID" value="SPM39458.1"/>
    <property type="molecule type" value="Genomic_DNA"/>
</dbReference>
<evidence type="ECO:0000313" key="2">
    <source>
        <dbReference type="Proteomes" id="UP000240424"/>
    </source>
</evidence>
<dbReference type="Proteomes" id="UP000240424">
    <property type="component" value="Unassembled WGS sequence"/>
</dbReference>
<gene>
    <name evidence="1" type="ORF">MNAB215_1641</name>
</gene>
<dbReference type="InterPro" id="IPR047142">
    <property type="entry name" value="OryJ/VirC-like"/>
</dbReference>
<evidence type="ECO:0000313" key="1">
    <source>
        <dbReference type="EMBL" id="SPM39458.1"/>
    </source>
</evidence>
<proteinExistence type="predicted"/>
<dbReference type="SUPFAM" id="SSF51182">
    <property type="entry name" value="RmlC-like cupins"/>
    <property type="match status" value="1"/>
</dbReference>
<dbReference type="InterPro" id="IPR014710">
    <property type="entry name" value="RmlC-like_jellyroll"/>
</dbReference>
<name>A0A2U3P6S9_9MYCO</name>
<sequence>MKIRRFTTAEAPLGVVTQTDEVFDSSTVKDATYAFDIWGFDEVPELPLRPQDVLGEYTELGLFGPLGGVRVDIQIIPPVIGEEPPDLSETVGRINLGTGGGMVPGKDGAGMHRTDTIDFVVVLEGETNVAYPGEDGNVYEITIKVGDFLTHNGTFHRWHNRSTSNCTLMLFTLASARNAEETPA</sequence>
<dbReference type="Gene3D" id="2.60.120.10">
    <property type="entry name" value="Jelly Rolls"/>
    <property type="match status" value="1"/>
</dbReference>
<dbReference type="PANTHER" id="PTHR36156">
    <property type="entry name" value="SLR2101 PROTEIN"/>
    <property type="match status" value="1"/>
</dbReference>
<dbReference type="InterPro" id="IPR011051">
    <property type="entry name" value="RmlC_Cupin_sf"/>
</dbReference>
<dbReference type="PANTHER" id="PTHR36156:SF2">
    <property type="entry name" value="CUPIN TYPE-2 DOMAIN-CONTAINING PROTEIN"/>
    <property type="match status" value="1"/>
</dbReference>
<dbReference type="STRING" id="1841861.GCA_900157365_05843"/>
<dbReference type="AlphaFoldDB" id="A0A2U3P6S9"/>